<gene>
    <name evidence="18 20" type="primary">glmU</name>
    <name evidence="20" type="ORF">ACFPFW_12195</name>
</gene>
<dbReference type="InterPro" id="IPR011004">
    <property type="entry name" value="Trimer_LpxA-like_sf"/>
</dbReference>
<evidence type="ECO:0000256" key="18">
    <source>
        <dbReference type="HAMAP-Rule" id="MF_01631"/>
    </source>
</evidence>
<feature type="binding site" evidence="18">
    <location>
        <position position="409"/>
    </location>
    <ligand>
        <name>acetyl-CoA</name>
        <dbReference type="ChEBI" id="CHEBI:57288"/>
    </ligand>
</feature>
<comment type="similarity">
    <text evidence="2 18">In the C-terminal section; belongs to the transferase hexapeptide repeat family.</text>
</comment>
<dbReference type="InterPro" id="IPR001451">
    <property type="entry name" value="Hexapep"/>
</dbReference>
<keyword evidence="9 18" id="KW-0460">Magnesium</keyword>
<comment type="caution">
    <text evidence="20">The sequence shown here is derived from an EMBL/GenBank/DDBJ whole genome shotgun (WGS) entry which is preliminary data.</text>
</comment>
<dbReference type="PANTHER" id="PTHR43584:SF3">
    <property type="entry name" value="BIFUNCTIONAL PROTEIN GLMU"/>
    <property type="match status" value="1"/>
</dbReference>
<feature type="binding site" evidence="18">
    <location>
        <position position="78"/>
    </location>
    <ligand>
        <name>UDP-N-acetyl-alpha-D-glucosamine</name>
        <dbReference type="ChEBI" id="CHEBI:57705"/>
    </ligand>
</feature>
<evidence type="ECO:0000256" key="11">
    <source>
        <dbReference type="ARBA" id="ARBA00022984"/>
    </source>
</evidence>
<feature type="binding site" evidence="18">
    <location>
        <position position="158"/>
    </location>
    <ligand>
        <name>UDP-N-acetyl-alpha-D-glucosamine</name>
        <dbReference type="ChEBI" id="CHEBI:57705"/>
    </ligand>
</feature>
<evidence type="ECO:0000256" key="9">
    <source>
        <dbReference type="ARBA" id="ARBA00022842"/>
    </source>
</evidence>
<dbReference type="InterPro" id="IPR029044">
    <property type="entry name" value="Nucleotide-diphossugar_trans"/>
</dbReference>
<keyword evidence="10 18" id="KW-0133">Cell shape</keyword>
<dbReference type="SUPFAM" id="SSF53448">
    <property type="entry name" value="Nucleotide-diphospho-sugar transferases"/>
    <property type="match status" value="1"/>
</dbReference>
<evidence type="ECO:0000256" key="13">
    <source>
        <dbReference type="ARBA" id="ARBA00023315"/>
    </source>
</evidence>
<dbReference type="Pfam" id="PF12804">
    <property type="entry name" value="NTP_transf_3"/>
    <property type="match status" value="1"/>
</dbReference>
<proteinExistence type="inferred from homology"/>
<name>A0ABV9Z501_9HYPH</name>
<keyword evidence="8 18" id="KW-0677">Repeat</keyword>
<feature type="binding site" evidence="18">
    <location>
        <position position="366"/>
    </location>
    <ligand>
        <name>acetyl-CoA</name>
        <dbReference type="ChEBI" id="CHEBI:57288"/>
    </ligand>
</feature>
<evidence type="ECO:0000259" key="19">
    <source>
        <dbReference type="Pfam" id="PF12804"/>
    </source>
</evidence>
<comment type="similarity">
    <text evidence="3 18">In the N-terminal section; belongs to the N-acetylglucosamine-1-phosphate uridyltransferase family.</text>
</comment>
<keyword evidence="6 18" id="KW-0548">Nucleotidyltransferase</keyword>
<evidence type="ECO:0000256" key="8">
    <source>
        <dbReference type="ARBA" id="ARBA00022737"/>
    </source>
</evidence>
<dbReference type="InterPro" id="IPR038009">
    <property type="entry name" value="GlmU_C_LbH"/>
</dbReference>
<dbReference type="SUPFAM" id="SSF51161">
    <property type="entry name" value="Trimeric LpxA-like enzymes"/>
    <property type="match status" value="1"/>
</dbReference>
<evidence type="ECO:0000256" key="15">
    <source>
        <dbReference type="ARBA" id="ARBA00048247"/>
    </source>
</evidence>
<dbReference type="EC" id="2.7.7.23" evidence="18"/>
<feature type="binding site" evidence="18">
    <location>
        <position position="337"/>
    </location>
    <ligand>
        <name>UDP-N-acetyl-alpha-D-glucosamine</name>
        <dbReference type="ChEBI" id="CHEBI:57705"/>
    </ligand>
</feature>
<keyword evidence="12 18" id="KW-0511">Multifunctional enzyme</keyword>
<accession>A0ABV9Z501</accession>
<comment type="subcellular location">
    <subcellularLocation>
        <location evidence="1 18">Cytoplasm</location>
    </subcellularLocation>
</comment>
<dbReference type="CDD" id="cd02540">
    <property type="entry name" value="GT2_GlmU_N_bac"/>
    <property type="match status" value="1"/>
</dbReference>
<keyword evidence="7 18" id="KW-0479">Metal-binding</keyword>
<dbReference type="PROSITE" id="PS00101">
    <property type="entry name" value="HEXAPEP_TRANSFERASES"/>
    <property type="match status" value="1"/>
</dbReference>
<dbReference type="HAMAP" id="MF_01631">
    <property type="entry name" value="GlmU"/>
    <property type="match status" value="1"/>
</dbReference>
<evidence type="ECO:0000256" key="7">
    <source>
        <dbReference type="ARBA" id="ARBA00022723"/>
    </source>
</evidence>
<feature type="binding site" evidence="18">
    <location>
        <position position="173"/>
    </location>
    <ligand>
        <name>UDP-N-acetyl-alpha-D-glucosamine</name>
        <dbReference type="ChEBI" id="CHEBI:57705"/>
    </ligand>
</feature>
<protein>
    <recommendedName>
        <fullName evidence="18">Bifunctional protein GlmU</fullName>
    </recommendedName>
    <domain>
        <recommendedName>
            <fullName evidence="18">UDP-N-acetylglucosamine pyrophosphorylase</fullName>
            <ecNumber evidence="18">2.7.7.23</ecNumber>
        </recommendedName>
        <alternativeName>
            <fullName evidence="18">N-acetylglucosamine-1-phosphate uridyltransferase</fullName>
        </alternativeName>
    </domain>
    <domain>
        <recommendedName>
            <fullName evidence="18">Glucosamine-1-phosphate N-acetyltransferase</fullName>
            <ecNumber evidence="18">2.3.1.157</ecNumber>
        </recommendedName>
    </domain>
</protein>
<evidence type="ECO:0000256" key="3">
    <source>
        <dbReference type="ARBA" id="ARBA00007947"/>
    </source>
</evidence>
<dbReference type="InterPro" id="IPR005882">
    <property type="entry name" value="Bifunctional_GlmU"/>
</dbReference>
<comment type="catalytic activity">
    <reaction evidence="15 18">
        <text>alpha-D-glucosamine 1-phosphate + acetyl-CoA = N-acetyl-alpha-D-glucosamine 1-phosphate + CoA + H(+)</text>
        <dbReference type="Rhea" id="RHEA:13725"/>
        <dbReference type="ChEBI" id="CHEBI:15378"/>
        <dbReference type="ChEBI" id="CHEBI:57287"/>
        <dbReference type="ChEBI" id="CHEBI:57288"/>
        <dbReference type="ChEBI" id="CHEBI:57776"/>
        <dbReference type="ChEBI" id="CHEBI:58516"/>
        <dbReference type="EC" id="2.3.1.157"/>
    </reaction>
</comment>
<evidence type="ECO:0000256" key="10">
    <source>
        <dbReference type="ARBA" id="ARBA00022960"/>
    </source>
</evidence>
<comment type="catalytic activity">
    <reaction evidence="16 18">
        <text>N-acetyl-alpha-D-glucosamine 1-phosphate + UTP + H(+) = UDP-N-acetyl-alpha-D-glucosamine + diphosphate</text>
        <dbReference type="Rhea" id="RHEA:13509"/>
        <dbReference type="ChEBI" id="CHEBI:15378"/>
        <dbReference type="ChEBI" id="CHEBI:33019"/>
        <dbReference type="ChEBI" id="CHEBI:46398"/>
        <dbReference type="ChEBI" id="CHEBI:57705"/>
        <dbReference type="ChEBI" id="CHEBI:57776"/>
        <dbReference type="EC" id="2.7.7.23"/>
    </reaction>
</comment>
<feature type="domain" description="MobA-like NTP transferase" evidence="19">
    <location>
        <begin position="9"/>
        <end position="146"/>
    </location>
</feature>
<feature type="binding site" evidence="18">
    <location>
        <position position="144"/>
    </location>
    <ligand>
        <name>UDP-N-acetyl-alpha-D-glucosamine</name>
        <dbReference type="ChEBI" id="CHEBI:57705"/>
    </ligand>
</feature>
<dbReference type="NCBIfam" id="TIGR01173">
    <property type="entry name" value="glmU"/>
    <property type="match status" value="1"/>
</dbReference>
<evidence type="ECO:0000256" key="2">
    <source>
        <dbReference type="ARBA" id="ARBA00007707"/>
    </source>
</evidence>
<dbReference type="Proteomes" id="UP001595796">
    <property type="component" value="Unassembled WGS sequence"/>
</dbReference>
<evidence type="ECO:0000256" key="1">
    <source>
        <dbReference type="ARBA" id="ARBA00004496"/>
    </source>
</evidence>
<evidence type="ECO:0000256" key="12">
    <source>
        <dbReference type="ARBA" id="ARBA00023268"/>
    </source>
</evidence>
<comment type="cofactor">
    <cofactor evidence="18">
        <name>Mg(2+)</name>
        <dbReference type="ChEBI" id="CHEBI:18420"/>
    </cofactor>
    <text evidence="18">Binds 1 Mg(2+) ion per subunit.</text>
</comment>
<evidence type="ECO:0000313" key="21">
    <source>
        <dbReference type="Proteomes" id="UP001595796"/>
    </source>
</evidence>
<comment type="pathway">
    <text evidence="18">Nucleotide-sugar biosynthesis; UDP-N-acetyl-alpha-D-glucosamine biosynthesis; UDP-N-acetyl-alpha-D-glucosamine from N-acetyl-alpha-D-glucosamine 1-phosphate: step 1/1.</text>
</comment>
<feature type="binding site" evidence="18">
    <location>
        <position position="363"/>
    </location>
    <ligand>
        <name>UDP-N-acetyl-alpha-D-glucosamine</name>
        <dbReference type="ChEBI" id="CHEBI:57705"/>
    </ligand>
</feature>
<feature type="binding site" evidence="18">
    <location>
        <begin position="83"/>
        <end position="84"/>
    </location>
    <ligand>
        <name>UDP-N-acetyl-alpha-D-glucosamine</name>
        <dbReference type="ChEBI" id="CHEBI:57705"/>
    </ligand>
</feature>
<dbReference type="Gene3D" id="2.160.10.10">
    <property type="entry name" value="Hexapeptide repeat proteins"/>
    <property type="match status" value="1"/>
</dbReference>
<comment type="function">
    <text evidence="17 18">Catalyzes the last two sequential reactions in the de novo biosynthetic pathway for UDP-N-acetylglucosamine (UDP-GlcNAc). The C-terminal domain catalyzes the transfer of acetyl group from acetyl coenzyme A to glucosamine-1-phosphate (GlcN-1-P) to produce N-acetylglucosamine-1-phosphate (GlcNAc-1-P), which is converted into UDP-GlcNAc by the transfer of uridine 5-monophosphate (from uridine 5-triphosphate), a reaction catalyzed by the N-terminal domain.</text>
</comment>
<feature type="binding site" evidence="18">
    <location>
        <position position="230"/>
    </location>
    <ligand>
        <name>UDP-N-acetyl-alpha-D-glucosamine</name>
        <dbReference type="ChEBI" id="CHEBI:57705"/>
    </ligand>
</feature>
<keyword evidence="14 18" id="KW-0961">Cell wall biogenesis/degradation</keyword>
<evidence type="ECO:0000256" key="17">
    <source>
        <dbReference type="ARBA" id="ARBA00049628"/>
    </source>
</evidence>
<keyword evidence="21" id="KW-1185">Reference proteome</keyword>
<dbReference type="EC" id="2.3.1.157" evidence="18"/>
<feature type="region of interest" description="N-acetyltransferase" evidence="18">
    <location>
        <begin position="254"/>
        <end position="450"/>
    </location>
</feature>
<feature type="active site" description="Proton acceptor" evidence="18">
    <location>
        <position position="349"/>
    </location>
</feature>
<dbReference type="NCBIfam" id="NF010933">
    <property type="entry name" value="PRK14353.1"/>
    <property type="match status" value="1"/>
</dbReference>
<comment type="pathway">
    <text evidence="18">Bacterial outer membrane biogenesis; LPS lipid A biosynthesis.</text>
</comment>
<feature type="binding site" evidence="18">
    <location>
        <position position="230"/>
    </location>
    <ligand>
        <name>Mg(2+)</name>
        <dbReference type="ChEBI" id="CHEBI:18420"/>
    </ligand>
</feature>
<evidence type="ECO:0000256" key="14">
    <source>
        <dbReference type="ARBA" id="ARBA00023316"/>
    </source>
</evidence>
<reference evidence="21" key="1">
    <citation type="journal article" date="2019" name="Int. J. Syst. Evol. Microbiol.">
        <title>The Global Catalogue of Microorganisms (GCM) 10K type strain sequencing project: providing services to taxonomists for standard genome sequencing and annotation.</title>
        <authorList>
            <consortium name="The Broad Institute Genomics Platform"/>
            <consortium name="The Broad Institute Genome Sequencing Center for Infectious Disease"/>
            <person name="Wu L."/>
            <person name="Ma J."/>
        </authorList>
    </citation>
    <scope>NUCLEOTIDE SEQUENCE [LARGE SCALE GENOMIC DNA]</scope>
    <source>
        <strain evidence="21">CGMCC 1.16444</strain>
    </source>
</reference>
<organism evidence="20 21">
    <name type="scientific">Flaviflagellibacter deserti</name>
    <dbReference type="NCBI Taxonomy" id="2267266"/>
    <lineage>
        <taxon>Bacteria</taxon>
        <taxon>Pseudomonadati</taxon>
        <taxon>Pseudomonadota</taxon>
        <taxon>Alphaproteobacteria</taxon>
        <taxon>Hyphomicrobiales</taxon>
        <taxon>Flaviflagellibacter</taxon>
    </lineage>
</organism>
<feature type="region of interest" description="Pyrophosphorylase" evidence="18">
    <location>
        <begin position="1"/>
        <end position="232"/>
    </location>
</feature>
<dbReference type="Pfam" id="PF00132">
    <property type="entry name" value="Hexapep"/>
    <property type="match status" value="2"/>
</dbReference>
<feature type="binding site" evidence="18">
    <location>
        <begin position="372"/>
        <end position="373"/>
    </location>
    <ligand>
        <name>acetyl-CoA</name>
        <dbReference type="ChEBI" id="CHEBI:57288"/>
    </ligand>
</feature>
<dbReference type="InterPro" id="IPR018357">
    <property type="entry name" value="Hexapep_transf_CS"/>
</dbReference>
<feature type="region of interest" description="Linker" evidence="18">
    <location>
        <begin position="233"/>
        <end position="253"/>
    </location>
</feature>
<dbReference type="Gene3D" id="3.90.550.10">
    <property type="entry name" value="Spore Coat Polysaccharide Biosynthesis Protein SpsA, Chain A"/>
    <property type="match status" value="1"/>
</dbReference>
<evidence type="ECO:0000256" key="16">
    <source>
        <dbReference type="ARBA" id="ARBA00048493"/>
    </source>
</evidence>
<keyword evidence="4 18" id="KW-0963">Cytoplasm</keyword>
<dbReference type="GO" id="GO:0003977">
    <property type="term" value="F:UDP-N-acetylglucosamine diphosphorylase activity"/>
    <property type="evidence" value="ECO:0007669"/>
    <property type="project" value="UniProtKB-EC"/>
</dbReference>
<keyword evidence="5 18" id="KW-0808">Transferase</keyword>
<sequence>MSSRTCLTVILAAGEGTRMRSSLPKVLHAAAGRSLLGHTLSSARDAGAERLAVVVGPGREDVAGEARKYAADSAIFVQRERLGTAHAVLAARDVLTKPADDLLIAFADTPLVKPETLTRMREALADGADVVVLGFQAENPFGYGRLVVKDGQLTAIREEKDATDEERAIRFCNAGLMAIAGKSALSLIETVGNDNAKSEYYLTDVVEIARQKGLRAVALEASEAEVQGVNTKAQLAAVEAEFQKRLRSAALEQGVTLIAPETVFFSADTVLGHDVIVEPNVVFGPGVRVEDNVVIHSFCHLEGAHVGRGVSLGPFARLRPGASLAEKTRIGNFVEIKNAILDENVKVNHLAYIGDAHVGRDANIGAGAITCNYDGVRKHRTEIGAGSFIGVNSALVAPVTVGEGAYIATGSVITDDVPANALGIARGRQVNKEGWADERRKSAPPKLSHD</sequence>
<feature type="binding site" evidence="18">
    <location>
        <position position="25"/>
    </location>
    <ligand>
        <name>UDP-N-acetyl-alpha-D-glucosamine</name>
        <dbReference type="ChEBI" id="CHEBI:57705"/>
    </ligand>
</feature>
<feature type="binding site" evidence="18">
    <location>
        <position position="426"/>
    </location>
    <ligand>
        <name>acetyl-CoA</name>
        <dbReference type="ChEBI" id="CHEBI:57288"/>
    </ligand>
</feature>
<comment type="pathway">
    <text evidence="18">Nucleotide-sugar biosynthesis; UDP-N-acetyl-alpha-D-glucosamine biosynthesis; N-acetyl-alpha-D-glucosamine 1-phosphate from alpha-D-glucosamine 6-phosphate (route II): step 2/2.</text>
</comment>
<feature type="binding site" evidence="18">
    <location>
        <position position="108"/>
    </location>
    <ligand>
        <name>Mg(2+)</name>
        <dbReference type="ChEBI" id="CHEBI:18420"/>
    </ligand>
</feature>
<dbReference type="InterPro" id="IPR025877">
    <property type="entry name" value="MobA-like_NTP_Trfase"/>
</dbReference>
<dbReference type="CDD" id="cd03353">
    <property type="entry name" value="LbH_GlmU_C"/>
    <property type="match status" value="1"/>
</dbReference>
<feature type="binding site" evidence="18">
    <location>
        <position position="319"/>
    </location>
    <ligand>
        <name>UDP-N-acetyl-alpha-D-glucosamine</name>
        <dbReference type="ChEBI" id="CHEBI:57705"/>
    </ligand>
</feature>
<evidence type="ECO:0000256" key="5">
    <source>
        <dbReference type="ARBA" id="ARBA00022679"/>
    </source>
</evidence>
<dbReference type="InterPro" id="IPR050065">
    <property type="entry name" value="GlmU-like"/>
</dbReference>
<dbReference type="PANTHER" id="PTHR43584">
    <property type="entry name" value="NUCLEOTIDYL TRANSFERASE"/>
    <property type="match status" value="1"/>
</dbReference>
<evidence type="ECO:0000313" key="20">
    <source>
        <dbReference type="EMBL" id="MFC5068770.1"/>
    </source>
</evidence>
<comment type="subunit">
    <text evidence="18">Homotrimer.</text>
</comment>
<keyword evidence="11 18" id="KW-0573">Peptidoglycan synthesis</keyword>
<feature type="binding site" evidence="18">
    <location>
        <begin position="11"/>
        <end position="14"/>
    </location>
    <ligand>
        <name>UDP-N-acetyl-alpha-D-glucosamine</name>
        <dbReference type="ChEBI" id="CHEBI:57705"/>
    </ligand>
</feature>
<evidence type="ECO:0000256" key="4">
    <source>
        <dbReference type="ARBA" id="ARBA00022490"/>
    </source>
</evidence>
<evidence type="ECO:0000256" key="6">
    <source>
        <dbReference type="ARBA" id="ARBA00022695"/>
    </source>
</evidence>
<dbReference type="RefSeq" id="WP_114956043.1">
    <property type="nucleotide sequence ID" value="NZ_JBHSJF010000006.1"/>
</dbReference>
<comment type="caution">
    <text evidence="18">Lacks conserved residue(s) required for the propagation of feature annotation.</text>
</comment>
<dbReference type="EMBL" id="JBHSJF010000006">
    <property type="protein sequence ID" value="MFC5068770.1"/>
    <property type="molecule type" value="Genomic_DNA"/>
</dbReference>
<feature type="binding site" evidence="18">
    <location>
        <position position="352"/>
    </location>
    <ligand>
        <name>UDP-N-acetyl-alpha-D-glucosamine</name>
        <dbReference type="ChEBI" id="CHEBI:57705"/>
    </ligand>
</feature>
<keyword evidence="13 18" id="KW-0012">Acyltransferase</keyword>